<dbReference type="AlphaFoldDB" id="A0A9X7VX81"/>
<feature type="compositionally biased region" description="Low complexity" evidence="1">
    <location>
        <begin position="54"/>
        <end position="67"/>
    </location>
</feature>
<dbReference type="Proteomes" id="UP000663505">
    <property type="component" value="Chromosome"/>
</dbReference>
<evidence type="ECO:0000256" key="1">
    <source>
        <dbReference type="SAM" id="MobiDB-lite"/>
    </source>
</evidence>
<keyword evidence="3" id="KW-1185">Reference proteome</keyword>
<dbReference type="EMBL" id="CP071182">
    <property type="protein sequence ID" value="QSO45398.1"/>
    <property type="molecule type" value="Genomic_DNA"/>
</dbReference>
<feature type="region of interest" description="Disordered" evidence="1">
    <location>
        <begin position="54"/>
        <end position="73"/>
    </location>
</feature>
<dbReference type="RefSeq" id="WP_206654768.1">
    <property type="nucleotide sequence ID" value="NZ_CP071182.1"/>
</dbReference>
<sequence>MAKQAKVWLRFKRQLLSAAAVVAVVAGGVWFSSHPLRIGGFGFFAPLRSNTDSVSSGSSHGQSGASSANVNDPNQQKLQTILDGISGMQQVALESGSNGETITVTISVPVGSSLKTIENNLITQYMSDVFDTDPLIQKANVYFISDGQFLAGGGLSRAAYKEWSVSATSGQQNNVQKWMATLSNRGTPGSATGWFGTASPPPSGN</sequence>
<organism evidence="2 3">
    <name type="scientific">Alicyclobacillus mengziensis</name>
    <dbReference type="NCBI Taxonomy" id="2931921"/>
    <lineage>
        <taxon>Bacteria</taxon>
        <taxon>Bacillati</taxon>
        <taxon>Bacillota</taxon>
        <taxon>Bacilli</taxon>
        <taxon>Bacillales</taxon>
        <taxon>Alicyclobacillaceae</taxon>
        <taxon>Alicyclobacillus</taxon>
    </lineage>
</organism>
<reference evidence="2 3" key="1">
    <citation type="submission" date="2021-02" db="EMBL/GenBank/DDBJ databases">
        <title>Alicyclobacillus curvatus sp. nov. and Alicyclobacillus mengziensis sp. nov., two acidophilic bacteria isolated from acid mine drainage.</title>
        <authorList>
            <person name="Huang Y."/>
        </authorList>
    </citation>
    <scope>NUCLEOTIDE SEQUENCE [LARGE SCALE GENOMIC DNA]</scope>
    <source>
        <strain evidence="2 3">S30H14</strain>
    </source>
</reference>
<protein>
    <submittedName>
        <fullName evidence="2">Uncharacterized protein</fullName>
    </submittedName>
</protein>
<evidence type="ECO:0000313" key="3">
    <source>
        <dbReference type="Proteomes" id="UP000663505"/>
    </source>
</evidence>
<evidence type="ECO:0000313" key="2">
    <source>
        <dbReference type="EMBL" id="QSO45398.1"/>
    </source>
</evidence>
<accession>A0A9X7VX81</accession>
<gene>
    <name evidence="2" type="ORF">JZ786_12425</name>
</gene>
<name>A0A9X7VX81_9BACL</name>
<dbReference type="KEGG" id="afx:JZ786_12425"/>
<proteinExistence type="predicted"/>